<sequence>MALANPGFSLSCKPRNPFLSTQSCTTQPNELAFRSLSFSAALSHHAFSKGCLSMSHVLEGPSFQSIICMARRYASNSRLRKMQSRKRGGDRDKKKKRKRKRAGKRKERGETKKNKNLKVVRLVSSAGTGFSYAKKKNTKKKEKLEIKKYDPQMKRHVKFTVVK</sequence>
<comment type="caution">
    <text evidence="6">The sequence shown here is derived from an EMBL/GenBank/DDBJ whole genome shotgun (WGS) entry which is preliminary data.</text>
</comment>
<organism evidence="6 7">
    <name type="scientific">Dipteronia dyeriana</name>
    <dbReference type="NCBI Taxonomy" id="168575"/>
    <lineage>
        <taxon>Eukaryota</taxon>
        <taxon>Viridiplantae</taxon>
        <taxon>Streptophyta</taxon>
        <taxon>Embryophyta</taxon>
        <taxon>Tracheophyta</taxon>
        <taxon>Spermatophyta</taxon>
        <taxon>Magnoliopsida</taxon>
        <taxon>eudicotyledons</taxon>
        <taxon>Gunneridae</taxon>
        <taxon>Pentapetalae</taxon>
        <taxon>rosids</taxon>
        <taxon>malvids</taxon>
        <taxon>Sapindales</taxon>
        <taxon>Sapindaceae</taxon>
        <taxon>Hippocastanoideae</taxon>
        <taxon>Acereae</taxon>
        <taxon>Dipteronia</taxon>
    </lineage>
</organism>
<dbReference type="GO" id="GO:0015934">
    <property type="term" value="C:large ribosomal subunit"/>
    <property type="evidence" value="ECO:0007669"/>
    <property type="project" value="TreeGrafter"/>
</dbReference>
<dbReference type="GO" id="GO:0006412">
    <property type="term" value="P:translation"/>
    <property type="evidence" value="ECO:0007669"/>
    <property type="project" value="InterPro"/>
</dbReference>
<reference evidence="6" key="1">
    <citation type="journal article" date="2023" name="Plant J.">
        <title>Genome sequences and population genomics provide insights into the demographic history, inbreeding, and mutation load of two 'living fossil' tree species of Dipteronia.</title>
        <authorList>
            <person name="Feng Y."/>
            <person name="Comes H.P."/>
            <person name="Chen J."/>
            <person name="Zhu S."/>
            <person name="Lu R."/>
            <person name="Zhang X."/>
            <person name="Li P."/>
            <person name="Qiu J."/>
            <person name="Olsen K.M."/>
            <person name="Qiu Y."/>
        </authorList>
    </citation>
    <scope>NUCLEOTIDE SEQUENCE</scope>
    <source>
        <strain evidence="6">KIB01</strain>
    </source>
</reference>
<dbReference type="Pfam" id="PF00471">
    <property type="entry name" value="Ribosomal_L33"/>
    <property type="match status" value="1"/>
</dbReference>
<feature type="region of interest" description="Disordered" evidence="5">
    <location>
        <begin position="76"/>
        <end position="115"/>
    </location>
</feature>
<dbReference type="InterPro" id="IPR011332">
    <property type="entry name" value="Ribosomal_zn-bd"/>
</dbReference>
<dbReference type="PANTHER" id="PTHR15238:SF1">
    <property type="entry name" value="LARGE RIBOSOMAL SUBUNIT PROTEIN BL33M"/>
    <property type="match status" value="1"/>
</dbReference>
<keyword evidence="2" id="KW-0689">Ribosomal protein</keyword>
<dbReference type="GO" id="GO:0003735">
    <property type="term" value="F:structural constituent of ribosome"/>
    <property type="evidence" value="ECO:0007669"/>
    <property type="project" value="InterPro"/>
</dbReference>
<proteinExistence type="inferred from homology"/>
<comment type="similarity">
    <text evidence="1">Belongs to the bacterial ribosomal protein bL33 family.</text>
</comment>
<feature type="compositionally biased region" description="Basic residues" evidence="5">
    <location>
        <begin position="93"/>
        <end position="106"/>
    </location>
</feature>
<dbReference type="AlphaFoldDB" id="A0AAD9TNJ6"/>
<evidence type="ECO:0000256" key="2">
    <source>
        <dbReference type="ARBA" id="ARBA00022980"/>
    </source>
</evidence>
<dbReference type="InterPro" id="IPR001705">
    <property type="entry name" value="Ribosomal_bL33"/>
</dbReference>
<name>A0AAD9TNJ6_9ROSI</name>
<dbReference type="NCBIfam" id="TIGR01023">
    <property type="entry name" value="rpmG_bact"/>
    <property type="match status" value="1"/>
</dbReference>
<gene>
    <name evidence="6" type="ORF">Ddye_026743</name>
</gene>
<keyword evidence="3" id="KW-0687">Ribonucleoprotein</keyword>
<evidence type="ECO:0000313" key="7">
    <source>
        <dbReference type="Proteomes" id="UP001280121"/>
    </source>
</evidence>
<evidence type="ECO:0000256" key="1">
    <source>
        <dbReference type="ARBA" id="ARBA00007596"/>
    </source>
</evidence>
<protein>
    <recommendedName>
        <fullName evidence="4">50S ribosomal protein L33, chloroplastic</fullName>
    </recommendedName>
</protein>
<accession>A0AAD9TNJ6</accession>
<dbReference type="Gene3D" id="2.20.28.120">
    <property type="entry name" value="Ribosomal protein L33"/>
    <property type="match status" value="1"/>
</dbReference>
<evidence type="ECO:0000256" key="5">
    <source>
        <dbReference type="SAM" id="MobiDB-lite"/>
    </source>
</evidence>
<evidence type="ECO:0000313" key="6">
    <source>
        <dbReference type="EMBL" id="KAK2638948.1"/>
    </source>
</evidence>
<keyword evidence="7" id="KW-1185">Reference proteome</keyword>
<evidence type="ECO:0000256" key="3">
    <source>
        <dbReference type="ARBA" id="ARBA00023274"/>
    </source>
</evidence>
<dbReference type="GO" id="GO:0005737">
    <property type="term" value="C:cytoplasm"/>
    <property type="evidence" value="ECO:0007669"/>
    <property type="project" value="UniProtKB-ARBA"/>
</dbReference>
<dbReference type="InterPro" id="IPR038584">
    <property type="entry name" value="Ribosomal_bL33_sf"/>
</dbReference>
<dbReference type="PANTHER" id="PTHR15238">
    <property type="entry name" value="54S RIBOSOMAL PROTEIN L39, MITOCHONDRIAL"/>
    <property type="match status" value="1"/>
</dbReference>
<dbReference type="Proteomes" id="UP001280121">
    <property type="component" value="Unassembled WGS sequence"/>
</dbReference>
<dbReference type="SUPFAM" id="SSF57829">
    <property type="entry name" value="Zn-binding ribosomal proteins"/>
    <property type="match status" value="1"/>
</dbReference>
<dbReference type="EMBL" id="JANJYI010000008">
    <property type="protein sequence ID" value="KAK2638948.1"/>
    <property type="molecule type" value="Genomic_DNA"/>
</dbReference>
<evidence type="ECO:0000256" key="4">
    <source>
        <dbReference type="ARBA" id="ARBA00035429"/>
    </source>
</evidence>